<evidence type="ECO:0000313" key="2">
    <source>
        <dbReference type="Proteomes" id="UP000321026"/>
    </source>
</evidence>
<proteinExistence type="predicted"/>
<organism evidence="1 2">
    <name type="scientific">Candidatus Dojkabacteria bacterium</name>
    <dbReference type="NCBI Taxonomy" id="2099670"/>
    <lineage>
        <taxon>Bacteria</taxon>
        <taxon>Candidatus Dojkabacteria</taxon>
    </lineage>
</organism>
<dbReference type="EMBL" id="SSDS01000081">
    <property type="protein sequence ID" value="TXG76182.1"/>
    <property type="molecule type" value="Genomic_DNA"/>
</dbReference>
<dbReference type="AlphaFoldDB" id="A0A5C7J5K1"/>
<accession>A0A5C7J5K1</accession>
<evidence type="ECO:0000313" key="1">
    <source>
        <dbReference type="EMBL" id="TXG76182.1"/>
    </source>
</evidence>
<sequence length="87" mass="9959">MTLYHVTTPSKARKYGESKRINAPVRGFTTLMGAMAWAIKTGRTVIYEIECDRPHKLPDHHNKYGEAWWNDGDVTEFKCAFSPENDA</sequence>
<gene>
    <name evidence="1" type="ORF">E6Q11_05115</name>
</gene>
<name>A0A5C7J5K1_9BACT</name>
<dbReference type="Proteomes" id="UP000321026">
    <property type="component" value="Unassembled WGS sequence"/>
</dbReference>
<comment type="caution">
    <text evidence="1">The sequence shown here is derived from an EMBL/GenBank/DDBJ whole genome shotgun (WGS) entry which is preliminary data.</text>
</comment>
<reference evidence="1 2" key="1">
    <citation type="submission" date="2018-09" db="EMBL/GenBank/DDBJ databases">
        <title>Metagenome Assembled Genomes from an Advanced Water Purification Facility.</title>
        <authorList>
            <person name="Stamps B.W."/>
            <person name="Spear J.R."/>
        </authorList>
    </citation>
    <scope>NUCLEOTIDE SEQUENCE [LARGE SCALE GENOMIC DNA]</scope>
    <source>
        <strain evidence="1">Bin_63_2</strain>
    </source>
</reference>
<protein>
    <submittedName>
        <fullName evidence="1">Uncharacterized protein</fullName>
    </submittedName>
</protein>